<dbReference type="GO" id="GO:0030261">
    <property type="term" value="P:chromosome condensation"/>
    <property type="evidence" value="ECO:0007669"/>
    <property type="project" value="UniProtKB-KW"/>
</dbReference>
<dbReference type="InterPro" id="IPR000119">
    <property type="entry name" value="Hist_DNA-bd"/>
</dbReference>
<accession>A0A098YWJ0</accession>
<dbReference type="FunFam" id="4.10.520.10:FF:000001">
    <property type="entry name" value="DNA-binding protein HU"/>
    <property type="match status" value="1"/>
</dbReference>
<dbReference type="AlphaFoldDB" id="A0A098YWJ0"/>
<comment type="similarity">
    <text evidence="2 5">Belongs to the bacterial histone-like protein family.</text>
</comment>
<name>A0A098YWJ0_9BACT</name>
<dbReference type="GO" id="GO:0030527">
    <property type="term" value="F:structural constituent of chromatin"/>
    <property type="evidence" value="ECO:0007669"/>
    <property type="project" value="InterPro"/>
</dbReference>
<dbReference type="PROSITE" id="PS00045">
    <property type="entry name" value="HISTONE_LIKE"/>
    <property type="match status" value="1"/>
</dbReference>
<dbReference type="OrthoDB" id="9799835at2"/>
<reference evidence="6 7" key="1">
    <citation type="submission" date="2014-07" db="EMBL/GenBank/DDBJ databases">
        <authorList>
            <person name="McCorrison J."/>
            <person name="Sanka R."/>
            <person name="Torralba M."/>
            <person name="Gillis M."/>
            <person name="Haft D.H."/>
            <person name="Methe B."/>
            <person name="Sutton G."/>
            <person name="Nelson K.E."/>
        </authorList>
    </citation>
    <scope>NUCLEOTIDE SEQUENCE [LARGE SCALE GENOMIC DNA]</scope>
    <source>
        <strain evidence="6 7">S9-PR14</strain>
    </source>
</reference>
<sequence>MNKTELIDRIAEAAGISKVAAKKALDGTTDAIKEALVKGEKVQLIGFGTFSVSERAAREGINPSTKEKIKIAAKKVAKFKAGAELADSLS</sequence>
<evidence type="ECO:0000256" key="1">
    <source>
        <dbReference type="ARBA" id="ARBA00003819"/>
    </source>
</evidence>
<evidence type="ECO:0000256" key="4">
    <source>
        <dbReference type="ARBA" id="ARBA00023125"/>
    </source>
</evidence>
<dbReference type="GO" id="GO:0005829">
    <property type="term" value="C:cytosol"/>
    <property type="evidence" value="ECO:0007669"/>
    <property type="project" value="TreeGrafter"/>
</dbReference>
<proteinExistence type="inferred from homology"/>
<protein>
    <submittedName>
        <fullName evidence="6">DNA-binding protein</fullName>
    </submittedName>
</protein>
<dbReference type="GO" id="GO:0003677">
    <property type="term" value="F:DNA binding"/>
    <property type="evidence" value="ECO:0007669"/>
    <property type="project" value="UniProtKB-KW"/>
</dbReference>
<dbReference type="PANTHER" id="PTHR33175:SF3">
    <property type="entry name" value="DNA-BINDING PROTEIN HU-BETA"/>
    <property type="match status" value="1"/>
</dbReference>
<dbReference type="GO" id="GO:1990178">
    <property type="term" value="C:HU-DNA complex"/>
    <property type="evidence" value="ECO:0007669"/>
    <property type="project" value="UniProtKB-ARBA"/>
</dbReference>
<evidence type="ECO:0000256" key="2">
    <source>
        <dbReference type="ARBA" id="ARBA00010529"/>
    </source>
</evidence>
<dbReference type="GO" id="GO:1990103">
    <property type="term" value="C:DnaA-HU complex"/>
    <property type="evidence" value="ECO:0007669"/>
    <property type="project" value="UniProtKB-ARBA"/>
</dbReference>
<dbReference type="Proteomes" id="UP000029723">
    <property type="component" value="Unassembled WGS sequence"/>
</dbReference>
<dbReference type="Gene3D" id="4.10.520.10">
    <property type="entry name" value="IHF-like DNA-binding proteins"/>
    <property type="match status" value="1"/>
</dbReference>
<evidence type="ECO:0000313" key="7">
    <source>
        <dbReference type="Proteomes" id="UP000029723"/>
    </source>
</evidence>
<keyword evidence="3" id="KW-0226">DNA condensation</keyword>
<dbReference type="SMART" id="SM00411">
    <property type="entry name" value="BHL"/>
    <property type="match status" value="1"/>
</dbReference>
<dbReference type="InterPro" id="IPR010992">
    <property type="entry name" value="IHF-like_DNA-bd_dom_sf"/>
</dbReference>
<dbReference type="PRINTS" id="PR01727">
    <property type="entry name" value="DNABINDINGHU"/>
</dbReference>
<evidence type="ECO:0000256" key="3">
    <source>
        <dbReference type="ARBA" id="ARBA00023067"/>
    </source>
</evidence>
<comment type="caution">
    <text evidence="6">The sequence shown here is derived from an EMBL/GenBank/DDBJ whole genome shotgun (WGS) entry which is preliminary data.</text>
</comment>
<dbReference type="PANTHER" id="PTHR33175">
    <property type="entry name" value="DNA-BINDING PROTEIN HU"/>
    <property type="match status" value="1"/>
</dbReference>
<evidence type="ECO:0000256" key="5">
    <source>
        <dbReference type="RuleBase" id="RU003939"/>
    </source>
</evidence>
<dbReference type="GO" id="GO:0006351">
    <property type="term" value="P:DNA-templated transcription"/>
    <property type="evidence" value="ECO:0007669"/>
    <property type="project" value="UniProtKB-ARBA"/>
</dbReference>
<dbReference type="GO" id="GO:0006270">
    <property type="term" value="P:DNA replication initiation"/>
    <property type="evidence" value="ECO:0007669"/>
    <property type="project" value="UniProtKB-ARBA"/>
</dbReference>
<dbReference type="EMBL" id="JRPQ01000026">
    <property type="protein sequence ID" value="KGI22988.1"/>
    <property type="molecule type" value="Genomic_DNA"/>
</dbReference>
<dbReference type="GO" id="GO:0042802">
    <property type="term" value="F:identical protein binding"/>
    <property type="evidence" value="ECO:0007669"/>
    <property type="project" value="UniProtKB-ARBA"/>
</dbReference>
<evidence type="ECO:0000313" key="6">
    <source>
        <dbReference type="EMBL" id="KGI22988.1"/>
    </source>
</evidence>
<comment type="function">
    <text evidence="1">Histone-like DNA-binding protein which is capable of wrapping DNA to stabilize it, and thus to prevent its denaturation under extreme environmental conditions.</text>
</comment>
<gene>
    <name evidence="6" type="ORF">HMPREF9304_01325</name>
</gene>
<dbReference type="InterPro" id="IPR020816">
    <property type="entry name" value="Histone-like_DNA-bd_CS"/>
</dbReference>
<keyword evidence="4 6" id="KW-0238">DNA-binding</keyword>
<dbReference type="CDD" id="cd13831">
    <property type="entry name" value="HU"/>
    <property type="match status" value="1"/>
</dbReference>
<dbReference type="Pfam" id="PF00216">
    <property type="entry name" value="Bac_DNA_binding"/>
    <property type="match status" value="1"/>
</dbReference>
<dbReference type="SUPFAM" id="SSF47729">
    <property type="entry name" value="IHF-like DNA-binding proteins"/>
    <property type="match status" value="1"/>
</dbReference>
<organism evidence="6 7">
    <name type="scientific">Hoylesella timonensis S9-PR14</name>
    <dbReference type="NCBI Taxonomy" id="1401062"/>
    <lineage>
        <taxon>Bacteria</taxon>
        <taxon>Pseudomonadati</taxon>
        <taxon>Bacteroidota</taxon>
        <taxon>Bacteroidia</taxon>
        <taxon>Bacteroidales</taxon>
        <taxon>Prevotellaceae</taxon>
        <taxon>Hoylesella</taxon>
    </lineage>
</organism>